<feature type="transmembrane region" description="Helical" evidence="1">
    <location>
        <begin position="165"/>
        <end position="184"/>
    </location>
</feature>
<feature type="transmembrane region" description="Helical" evidence="1">
    <location>
        <begin position="6"/>
        <end position="26"/>
    </location>
</feature>
<comment type="caution">
    <text evidence="2">The sequence shown here is derived from an EMBL/GenBank/DDBJ whole genome shotgun (WGS) entry which is preliminary data.</text>
</comment>
<dbReference type="PATRIC" id="fig|1120926.3.peg.3991"/>
<feature type="transmembrane region" description="Helical" evidence="1">
    <location>
        <begin position="131"/>
        <end position="153"/>
    </location>
</feature>
<keyword evidence="1" id="KW-0812">Transmembrane</keyword>
<protein>
    <submittedName>
        <fullName evidence="2">Uncharacterized protein</fullName>
    </submittedName>
</protein>
<sequence>MTNIPFEFWVILGLFGLYLYDSSRLVHYNQVYFFRGFKSKISVTIPAKTFSFFKQYLFLVQALHSYRIVFQSQWNLNNSKQLPRINETSTDETEQIFAAIQILKKIQIINLFSFILTLLIFPVLFLTKQSYVLLLITLLFIYLANIVQILYVFRHRKALNISKKLYLSLLVDALFCPPFALNVIQKISLNIALKTDAIVLAEILLKQDDLYHFSQDLYEQIEELKQIESKTDSPQYLQLEQIQQRLKHLENHSKIDQSV</sequence>
<dbReference type="eggNOG" id="ENOG5033J6J">
    <property type="taxonomic scope" value="Bacteria"/>
</dbReference>
<proteinExistence type="predicted"/>
<accession>N8Y4Q6</accession>
<evidence type="ECO:0000313" key="2">
    <source>
        <dbReference type="EMBL" id="ENV31737.1"/>
    </source>
</evidence>
<dbReference type="STRING" id="202952.GCA_000747725_03331"/>
<gene>
    <name evidence="2" type="ORF">F960_04104</name>
</gene>
<dbReference type="EMBL" id="APPN01000083">
    <property type="protein sequence ID" value="ENV31737.1"/>
    <property type="molecule type" value="Genomic_DNA"/>
</dbReference>
<feature type="transmembrane region" description="Helical" evidence="1">
    <location>
        <begin position="108"/>
        <end position="125"/>
    </location>
</feature>
<name>N8Y4Q6_9GAMM</name>
<organism evidence="2 3">
    <name type="scientific">Acinetobacter gerneri DSM 14967 = CIP 107464 = MTCC 9824</name>
    <dbReference type="NCBI Taxonomy" id="1120926"/>
    <lineage>
        <taxon>Bacteria</taxon>
        <taxon>Pseudomonadati</taxon>
        <taxon>Pseudomonadota</taxon>
        <taxon>Gammaproteobacteria</taxon>
        <taxon>Moraxellales</taxon>
        <taxon>Moraxellaceae</taxon>
        <taxon>Acinetobacter</taxon>
    </lineage>
</organism>
<keyword evidence="1" id="KW-1133">Transmembrane helix</keyword>
<evidence type="ECO:0000313" key="3">
    <source>
        <dbReference type="Proteomes" id="UP000013117"/>
    </source>
</evidence>
<reference evidence="2 3" key="1">
    <citation type="submission" date="2013-02" db="EMBL/GenBank/DDBJ databases">
        <title>The Genome Sequence of Acinetobacter gerneri CIP 107464.</title>
        <authorList>
            <consortium name="The Broad Institute Genome Sequencing Platform"/>
            <consortium name="The Broad Institute Genome Sequencing Center for Infectious Disease"/>
            <person name="Cerqueira G."/>
            <person name="Feldgarden M."/>
            <person name="Courvalin P."/>
            <person name="Perichon B."/>
            <person name="Grillot-Courvalin C."/>
            <person name="Clermont D."/>
            <person name="Rocha E."/>
            <person name="Yoon E.-J."/>
            <person name="Nemec A."/>
            <person name="Walker B."/>
            <person name="Young S.K."/>
            <person name="Zeng Q."/>
            <person name="Gargeya S."/>
            <person name="Fitzgerald M."/>
            <person name="Haas B."/>
            <person name="Abouelleil A."/>
            <person name="Alvarado L."/>
            <person name="Arachchi H.M."/>
            <person name="Berlin A.M."/>
            <person name="Chapman S.B."/>
            <person name="Dewar J."/>
            <person name="Goldberg J."/>
            <person name="Griggs A."/>
            <person name="Gujja S."/>
            <person name="Hansen M."/>
            <person name="Howarth C."/>
            <person name="Imamovic A."/>
            <person name="Larimer J."/>
            <person name="McCowan C."/>
            <person name="Murphy C."/>
            <person name="Neiman D."/>
            <person name="Pearson M."/>
            <person name="Priest M."/>
            <person name="Roberts A."/>
            <person name="Saif S."/>
            <person name="Shea T."/>
            <person name="Sisk P."/>
            <person name="Sykes S."/>
            <person name="Wortman J."/>
            <person name="Nusbaum C."/>
            <person name="Birren B."/>
        </authorList>
    </citation>
    <scope>NUCLEOTIDE SEQUENCE [LARGE SCALE GENOMIC DNA]</scope>
    <source>
        <strain evidence="2 3">CIP 107464</strain>
    </source>
</reference>
<dbReference type="Proteomes" id="UP000013117">
    <property type="component" value="Unassembled WGS sequence"/>
</dbReference>
<dbReference type="HOGENOM" id="CLU_1072102_0_0_6"/>
<dbReference type="AlphaFoldDB" id="N8Y4Q6"/>
<keyword evidence="3" id="KW-1185">Reference proteome</keyword>
<evidence type="ECO:0000256" key="1">
    <source>
        <dbReference type="SAM" id="Phobius"/>
    </source>
</evidence>
<keyword evidence="1" id="KW-0472">Membrane</keyword>